<protein>
    <submittedName>
        <fullName evidence="1">Uncharacterized protein</fullName>
    </submittedName>
</protein>
<keyword evidence="2" id="KW-1185">Reference proteome</keyword>
<gene>
    <name evidence="1" type="ORF">HPB47_006394</name>
</gene>
<evidence type="ECO:0000313" key="1">
    <source>
        <dbReference type="EMBL" id="KAG0416495.1"/>
    </source>
</evidence>
<sequence length="105" mass="11954">MFVYRYINEYATSHQPPSASDVSFLSGPSRAPAPRPRRSPPRHQLLAFPVGRRASARNDYQRRQAEPGPTRTPVQGVTFPDYDEFRSTIYTVASPDDLPERQPDH</sequence>
<evidence type="ECO:0000313" key="2">
    <source>
        <dbReference type="Proteomes" id="UP000805193"/>
    </source>
</evidence>
<name>A0AC60PB42_IXOPE</name>
<dbReference type="Proteomes" id="UP000805193">
    <property type="component" value="Unassembled WGS sequence"/>
</dbReference>
<proteinExistence type="predicted"/>
<accession>A0AC60PB42</accession>
<reference evidence="1 2" key="1">
    <citation type="journal article" date="2020" name="Cell">
        <title>Large-Scale Comparative Analyses of Tick Genomes Elucidate Their Genetic Diversity and Vector Capacities.</title>
        <authorList>
            <consortium name="Tick Genome and Microbiome Consortium (TIGMIC)"/>
            <person name="Jia N."/>
            <person name="Wang J."/>
            <person name="Shi W."/>
            <person name="Du L."/>
            <person name="Sun Y."/>
            <person name="Zhan W."/>
            <person name="Jiang J.F."/>
            <person name="Wang Q."/>
            <person name="Zhang B."/>
            <person name="Ji P."/>
            <person name="Bell-Sakyi L."/>
            <person name="Cui X.M."/>
            <person name="Yuan T.T."/>
            <person name="Jiang B.G."/>
            <person name="Yang W.F."/>
            <person name="Lam T.T."/>
            <person name="Chang Q.C."/>
            <person name="Ding S.J."/>
            <person name="Wang X.J."/>
            <person name="Zhu J.G."/>
            <person name="Ruan X.D."/>
            <person name="Zhao L."/>
            <person name="Wei J.T."/>
            <person name="Ye R.Z."/>
            <person name="Que T.C."/>
            <person name="Du C.H."/>
            <person name="Zhou Y.H."/>
            <person name="Cheng J.X."/>
            <person name="Dai P.F."/>
            <person name="Guo W.B."/>
            <person name="Han X.H."/>
            <person name="Huang E.J."/>
            <person name="Li L.F."/>
            <person name="Wei W."/>
            <person name="Gao Y.C."/>
            <person name="Liu J.Z."/>
            <person name="Shao H.Z."/>
            <person name="Wang X."/>
            <person name="Wang C.C."/>
            <person name="Yang T.C."/>
            <person name="Huo Q.B."/>
            <person name="Li W."/>
            <person name="Chen H.Y."/>
            <person name="Chen S.E."/>
            <person name="Zhou L.G."/>
            <person name="Ni X.B."/>
            <person name="Tian J.H."/>
            <person name="Sheng Y."/>
            <person name="Liu T."/>
            <person name="Pan Y.S."/>
            <person name="Xia L.Y."/>
            <person name="Li J."/>
            <person name="Zhao F."/>
            <person name="Cao W.C."/>
        </authorList>
    </citation>
    <scope>NUCLEOTIDE SEQUENCE [LARGE SCALE GENOMIC DNA]</scope>
    <source>
        <strain evidence="1">Iper-2018</strain>
    </source>
</reference>
<comment type="caution">
    <text evidence="1">The sequence shown here is derived from an EMBL/GenBank/DDBJ whole genome shotgun (WGS) entry which is preliminary data.</text>
</comment>
<organism evidence="1 2">
    <name type="scientific">Ixodes persulcatus</name>
    <name type="common">Taiga tick</name>
    <dbReference type="NCBI Taxonomy" id="34615"/>
    <lineage>
        <taxon>Eukaryota</taxon>
        <taxon>Metazoa</taxon>
        <taxon>Ecdysozoa</taxon>
        <taxon>Arthropoda</taxon>
        <taxon>Chelicerata</taxon>
        <taxon>Arachnida</taxon>
        <taxon>Acari</taxon>
        <taxon>Parasitiformes</taxon>
        <taxon>Ixodida</taxon>
        <taxon>Ixodoidea</taxon>
        <taxon>Ixodidae</taxon>
        <taxon>Ixodinae</taxon>
        <taxon>Ixodes</taxon>
    </lineage>
</organism>
<dbReference type="EMBL" id="JABSTQ010010950">
    <property type="protein sequence ID" value="KAG0416495.1"/>
    <property type="molecule type" value="Genomic_DNA"/>
</dbReference>